<proteinExistence type="predicted"/>
<feature type="transmembrane region" description="Helical" evidence="2">
    <location>
        <begin position="60"/>
        <end position="81"/>
    </location>
</feature>
<protein>
    <submittedName>
        <fullName evidence="4">PH (Pleckstrin Homology) domain-containing protein</fullName>
    </submittedName>
</protein>
<dbReference type="PANTHER" id="PTHR37938">
    <property type="entry name" value="BLL0215 PROTEIN"/>
    <property type="match status" value="1"/>
</dbReference>
<organism evidence="4 5">
    <name type="scientific">Halopiger aswanensis</name>
    <dbReference type="NCBI Taxonomy" id="148449"/>
    <lineage>
        <taxon>Archaea</taxon>
        <taxon>Methanobacteriati</taxon>
        <taxon>Methanobacteriota</taxon>
        <taxon>Stenosarchaea group</taxon>
        <taxon>Halobacteria</taxon>
        <taxon>Halobacteriales</taxon>
        <taxon>Natrialbaceae</taxon>
        <taxon>Halopiger</taxon>
    </lineage>
</organism>
<dbReference type="EMBL" id="RAPO01000003">
    <property type="protein sequence ID" value="RKD94030.1"/>
    <property type="molecule type" value="Genomic_DNA"/>
</dbReference>
<feature type="transmembrane region" description="Helical" evidence="2">
    <location>
        <begin position="26"/>
        <end position="48"/>
    </location>
</feature>
<dbReference type="RefSeq" id="WP_120245996.1">
    <property type="nucleotide sequence ID" value="NZ_RAPO01000003.1"/>
</dbReference>
<keyword evidence="2" id="KW-0812">Transmembrane</keyword>
<dbReference type="PANTHER" id="PTHR37938:SF1">
    <property type="entry name" value="BLL0215 PROTEIN"/>
    <property type="match status" value="1"/>
</dbReference>
<comment type="caution">
    <text evidence="4">The sequence shown here is derived from an EMBL/GenBank/DDBJ whole genome shotgun (WGS) entry which is preliminary data.</text>
</comment>
<keyword evidence="5" id="KW-1185">Reference proteome</keyword>
<sequence length="177" mass="19262">MARSTPDWLHLTADEAVVWESRPHPITMGAGVPIAVLVAVVGTALIIMDLTSTDGAGLTALLGALLGLGGAGVALVRYAVWTNTRYVITSEELYKKRGIVSRDVTQFRIDRIQNTTLEQDMLGRLLGYGDLTIYTAGSGDPELTFERTPRPERANGALNDQLGELVETKRTQRRQPT</sequence>
<keyword evidence="2" id="KW-1133">Transmembrane helix</keyword>
<accession>A0A419WEW5</accession>
<evidence type="ECO:0000256" key="2">
    <source>
        <dbReference type="SAM" id="Phobius"/>
    </source>
</evidence>
<dbReference type="Pfam" id="PF03703">
    <property type="entry name" value="bPH_2"/>
    <property type="match status" value="1"/>
</dbReference>
<feature type="region of interest" description="Disordered" evidence="1">
    <location>
        <begin position="142"/>
        <end position="177"/>
    </location>
</feature>
<name>A0A419WEW5_9EURY</name>
<evidence type="ECO:0000313" key="5">
    <source>
        <dbReference type="Proteomes" id="UP000283805"/>
    </source>
</evidence>
<evidence type="ECO:0000256" key="1">
    <source>
        <dbReference type="SAM" id="MobiDB-lite"/>
    </source>
</evidence>
<feature type="compositionally biased region" description="Basic and acidic residues" evidence="1">
    <location>
        <begin position="144"/>
        <end position="153"/>
    </location>
</feature>
<feature type="domain" description="YdbS-like PH" evidence="3">
    <location>
        <begin position="81"/>
        <end position="153"/>
    </location>
</feature>
<dbReference type="Proteomes" id="UP000283805">
    <property type="component" value="Unassembled WGS sequence"/>
</dbReference>
<dbReference type="OrthoDB" id="203544at2157"/>
<evidence type="ECO:0000259" key="3">
    <source>
        <dbReference type="Pfam" id="PF03703"/>
    </source>
</evidence>
<gene>
    <name evidence="4" type="ORF">ATJ93_3665</name>
</gene>
<keyword evidence="2" id="KW-0472">Membrane</keyword>
<evidence type="ECO:0000313" key="4">
    <source>
        <dbReference type="EMBL" id="RKD94030.1"/>
    </source>
</evidence>
<dbReference type="InterPro" id="IPR005182">
    <property type="entry name" value="YdbS-like_PH"/>
</dbReference>
<reference evidence="4 5" key="1">
    <citation type="submission" date="2018-09" db="EMBL/GenBank/DDBJ databases">
        <title>Genomic Encyclopedia of Archaeal and Bacterial Type Strains, Phase II (KMG-II): from individual species to whole genera.</title>
        <authorList>
            <person name="Goeker M."/>
        </authorList>
    </citation>
    <scope>NUCLEOTIDE SEQUENCE [LARGE SCALE GENOMIC DNA]</scope>
    <source>
        <strain evidence="4 5">DSM 13151</strain>
    </source>
</reference>
<dbReference type="AlphaFoldDB" id="A0A419WEW5"/>